<sequence length="226" mass="26324">MVAIIYRAAEDQTARGNSKIRKDKKVSKCSRNDSPKHLKNSPWDQINRKVIRIENLDLDKAHDPPPNAVLHPPHVKRPARHQRWRHTGRDPITEIADLPEGWSMTEPTSIHGRRHPFEQNGTRQLTSSSDLKGQIERCYERIQVRIMPQAFVYRLERLLEAKNQSDQIASRGPTGLQRRSSERWRALAKMKRVCIRKGDPNNQMTNMCDLLDAYELKRLEWNGLIT</sequence>
<name>A0A9W9LQ69_9EURO</name>
<comment type="caution">
    <text evidence="2">The sequence shown here is derived from an EMBL/GenBank/DDBJ whole genome shotgun (WGS) entry which is preliminary data.</text>
</comment>
<dbReference type="Proteomes" id="UP001146351">
    <property type="component" value="Unassembled WGS sequence"/>
</dbReference>
<feature type="compositionally biased region" description="Basic residues" evidence="1">
    <location>
        <begin position="73"/>
        <end position="84"/>
    </location>
</feature>
<dbReference type="AlphaFoldDB" id="A0A9W9LQ69"/>
<dbReference type="EMBL" id="JAPQKO010000003">
    <property type="protein sequence ID" value="KAJ5171822.1"/>
    <property type="molecule type" value="Genomic_DNA"/>
</dbReference>
<evidence type="ECO:0000313" key="2">
    <source>
        <dbReference type="EMBL" id="KAJ5171822.1"/>
    </source>
</evidence>
<organism evidence="2 3">
    <name type="scientific">Penicillium capsulatum</name>
    <dbReference type="NCBI Taxonomy" id="69766"/>
    <lineage>
        <taxon>Eukaryota</taxon>
        <taxon>Fungi</taxon>
        <taxon>Dikarya</taxon>
        <taxon>Ascomycota</taxon>
        <taxon>Pezizomycotina</taxon>
        <taxon>Eurotiomycetes</taxon>
        <taxon>Eurotiomycetidae</taxon>
        <taxon>Eurotiales</taxon>
        <taxon>Aspergillaceae</taxon>
        <taxon>Penicillium</taxon>
    </lineage>
</organism>
<accession>A0A9W9LQ69</accession>
<keyword evidence="3" id="KW-1185">Reference proteome</keyword>
<evidence type="ECO:0000313" key="3">
    <source>
        <dbReference type="Proteomes" id="UP001146351"/>
    </source>
</evidence>
<feature type="region of interest" description="Disordered" evidence="1">
    <location>
        <begin position="16"/>
        <end position="43"/>
    </location>
</feature>
<feature type="compositionally biased region" description="Basic residues" evidence="1">
    <location>
        <begin position="18"/>
        <end position="28"/>
    </location>
</feature>
<reference evidence="2" key="2">
    <citation type="journal article" date="2023" name="IMA Fungus">
        <title>Comparative genomic study of the Penicillium genus elucidates a diverse pangenome and 15 lateral gene transfer events.</title>
        <authorList>
            <person name="Petersen C."/>
            <person name="Sorensen T."/>
            <person name="Nielsen M.R."/>
            <person name="Sondergaard T.E."/>
            <person name="Sorensen J.L."/>
            <person name="Fitzpatrick D.A."/>
            <person name="Frisvad J.C."/>
            <person name="Nielsen K.L."/>
        </authorList>
    </citation>
    <scope>NUCLEOTIDE SEQUENCE</scope>
    <source>
        <strain evidence="2">IBT 21917</strain>
    </source>
</reference>
<evidence type="ECO:0000256" key="1">
    <source>
        <dbReference type="SAM" id="MobiDB-lite"/>
    </source>
</evidence>
<feature type="compositionally biased region" description="Polar residues" evidence="1">
    <location>
        <begin position="119"/>
        <end position="129"/>
    </location>
</feature>
<reference evidence="2" key="1">
    <citation type="submission" date="2022-11" db="EMBL/GenBank/DDBJ databases">
        <authorList>
            <person name="Petersen C."/>
        </authorList>
    </citation>
    <scope>NUCLEOTIDE SEQUENCE</scope>
    <source>
        <strain evidence="2">IBT 21917</strain>
    </source>
</reference>
<protein>
    <submittedName>
        <fullName evidence="2">Uncharacterized protein</fullName>
    </submittedName>
</protein>
<feature type="region of interest" description="Disordered" evidence="1">
    <location>
        <begin position="59"/>
        <end position="84"/>
    </location>
</feature>
<proteinExistence type="predicted"/>
<gene>
    <name evidence="2" type="ORF">N7492_004415</name>
</gene>
<feature type="region of interest" description="Disordered" evidence="1">
    <location>
        <begin position="108"/>
        <end position="129"/>
    </location>
</feature>